<keyword evidence="11" id="KW-0175">Coiled coil</keyword>
<dbReference type="GO" id="GO:0003677">
    <property type="term" value="F:DNA binding"/>
    <property type="evidence" value="ECO:0007669"/>
    <property type="project" value="UniProtKB-KW"/>
</dbReference>
<organism evidence="13 14">
    <name type="scientific">Methanoliparum thermophilum</name>
    <dbReference type="NCBI Taxonomy" id="2491083"/>
    <lineage>
        <taxon>Archaea</taxon>
        <taxon>Methanobacteriati</taxon>
        <taxon>Methanobacteriota</taxon>
        <taxon>Candidatus Methanoliparia</taxon>
        <taxon>Candidatus Methanoliparales</taxon>
        <taxon>Candidatus Methanoliparaceae</taxon>
        <taxon>Candidatus Methanoliparum</taxon>
    </lineage>
</organism>
<gene>
    <name evidence="13" type="ORF">EF806_04905</name>
</gene>
<dbReference type="Pfam" id="PF22679">
    <property type="entry name" value="T1R_D3-like"/>
    <property type="match status" value="1"/>
</dbReference>
<dbReference type="PANTHER" id="PTHR30195">
    <property type="entry name" value="TYPE I SITE-SPECIFIC DEOXYRIBONUCLEASE PROTEIN SUBUNIT M AND R"/>
    <property type="match status" value="1"/>
</dbReference>
<protein>
    <recommendedName>
        <fullName evidence="3">type I site-specific deoxyribonuclease</fullName>
        <ecNumber evidence="3">3.1.21.3</ecNumber>
    </recommendedName>
</protein>
<evidence type="ECO:0000313" key="14">
    <source>
        <dbReference type="Proteomes" id="UP000317158"/>
    </source>
</evidence>
<dbReference type="InterPro" id="IPR040980">
    <property type="entry name" value="SWI2_SNF2"/>
</dbReference>
<evidence type="ECO:0000256" key="11">
    <source>
        <dbReference type="SAM" id="Coils"/>
    </source>
</evidence>
<keyword evidence="10" id="KW-0238">DNA-binding</keyword>
<dbReference type="GO" id="GO:0120545">
    <property type="term" value="F:nucleic acid conformation isomerase activity"/>
    <property type="evidence" value="ECO:0007669"/>
    <property type="project" value="UniProtKB-ARBA"/>
</dbReference>
<evidence type="ECO:0000256" key="10">
    <source>
        <dbReference type="ARBA" id="ARBA00023125"/>
    </source>
</evidence>
<evidence type="ECO:0000313" key="13">
    <source>
        <dbReference type="EMBL" id="RZN64317.1"/>
    </source>
</evidence>
<keyword evidence="8 13" id="KW-0378">Hydrolase</keyword>
<dbReference type="SMART" id="SM00487">
    <property type="entry name" value="DEXDc"/>
    <property type="match status" value="1"/>
</dbReference>
<proteinExistence type="inferred from homology"/>
<evidence type="ECO:0000256" key="8">
    <source>
        <dbReference type="ARBA" id="ARBA00022801"/>
    </source>
</evidence>
<dbReference type="CDD" id="cd18800">
    <property type="entry name" value="SF2_C_EcoR124I-like"/>
    <property type="match status" value="1"/>
</dbReference>
<dbReference type="InterPro" id="IPR051268">
    <property type="entry name" value="Type-I_R_enzyme_R_subunit"/>
</dbReference>
<dbReference type="CDD" id="cd22332">
    <property type="entry name" value="HsdR_N"/>
    <property type="match status" value="1"/>
</dbReference>
<dbReference type="GO" id="GO:0009035">
    <property type="term" value="F:type I site-specific deoxyribonuclease activity"/>
    <property type="evidence" value="ECO:0007669"/>
    <property type="project" value="UniProtKB-EC"/>
</dbReference>
<sequence length="965" mass="111644">MSLGEERSAVQNPLITYATEIGWEYISPDEALRLRGGNTGFVFKNIFVNQMQRLNPFMDHIHAEEIIKSLERIPSNIEGNFTAWEYLKGLKTVFVPSEKRERNVKFFDTENINRNIFQVTDEFAFTNGTKTIRPDIVFLINGVPVLLIETKAAHKLDGISIALEQVKRYHREAPELLAILQIYALTHILRFYYSATWNESEKLLFNWKEEAEGNFENLVKTFLDKSRIISVLLDFILFTRQDNELKKVVLRPHQMRAVEKVIKRAEDAEKKRALIWHTQGSGKTYTMIVAAQKIIENPLFENPTVIMLVDRNELESQLFGNLRSLGIESVEVAKSKKHLQELLESDRRGLIITMIHKFDGIPKNINTRENIFVLVDEAHRTTGGTLGNYLTGALPNATYIGFTGTPIDKTSYGKGTFIVFGRDDPPKGYLDKYSIAESIADGTTVPLHYTLAPNELRVDKETLEKEFFDLADAQGISDVETLNKVLDKAVTLKNMLKNRERVEKVAKYVADHYKEYIEPMGYKAFLVAVDREACALYKEELDKYLPAEYSKVVYSPSANDPPEISKYHLSESEESRIRRAFRKPDELPKILIVTEKLLTGFDAPILYCMYLDKPMRDHVLLQAIARVNRPYEDEGRKKISGFVLDFVGIFDNLEKALAFDSEDIEGVVHDVEVLKKSFAKCMKKAKEDCLVLIKDKTGDKAVEAVLEHFRAEEKRQEYYKFFKELSSMYEIISPDAFLRPYIKDYETLARIYRILKESYERGISIDKEFTRKTAKLVQEYTKSGEIKPTIDIYEINEETLRKLEESKASDIEKIFNLLKSIEKTAERWAKDSPYLISIAEKAEQIAKLYESRQKNTLETLEELKKMIEEINADRKEQARRDMPKDIFTIYWVFKNDGFETAETMANQMQDVLRKYPHWRKSEKQEGEIKSKLYEVLFNSGLTDTDKALEIVQKIIRLLKGGMGEW</sequence>
<name>A0A520KRK3_METT2</name>
<evidence type="ECO:0000259" key="12">
    <source>
        <dbReference type="PROSITE" id="PS51192"/>
    </source>
</evidence>
<feature type="domain" description="Helicase ATP-binding" evidence="12">
    <location>
        <begin position="264"/>
        <end position="424"/>
    </location>
</feature>
<dbReference type="GO" id="GO:0009307">
    <property type="term" value="P:DNA restriction-modification system"/>
    <property type="evidence" value="ECO:0007669"/>
    <property type="project" value="UniProtKB-KW"/>
</dbReference>
<evidence type="ECO:0000256" key="1">
    <source>
        <dbReference type="ARBA" id="ARBA00000851"/>
    </source>
</evidence>
<dbReference type="Gene3D" id="3.90.1570.50">
    <property type="match status" value="1"/>
</dbReference>
<dbReference type="EC" id="3.1.21.3" evidence="3"/>
<dbReference type="NCBIfam" id="TIGR00348">
    <property type="entry name" value="hsdR"/>
    <property type="match status" value="1"/>
</dbReference>
<dbReference type="Gene3D" id="3.40.50.300">
    <property type="entry name" value="P-loop containing nucleotide triphosphate hydrolases"/>
    <property type="match status" value="2"/>
</dbReference>
<dbReference type="InterPro" id="IPR055180">
    <property type="entry name" value="HsdR_RecA-like_helicase_dom_2"/>
</dbReference>
<comment type="caution">
    <text evidence="13">The sequence shown here is derived from an EMBL/GenBank/DDBJ whole genome shotgun (WGS) entry which is preliminary data.</text>
</comment>
<evidence type="ECO:0000256" key="5">
    <source>
        <dbReference type="ARBA" id="ARBA00022741"/>
    </source>
</evidence>
<keyword evidence="7" id="KW-0255">Endonuclease</keyword>
<dbReference type="InterPro" id="IPR014001">
    <property type="entry name" value="Helicase_ATP-bd"/>
</dbReference>
<keyword evidence="6" id="KW-0680">Restriction system</keyword>
<accession>A0A520KRK3</accession>
<evidence type="ECO:0000256" key="4">
    <source>
        <dbReference type="ARBA" id="ARBA00022722"/>
    </source>
</evidence>
<evidence type="ECO:0000256" key="3">
    <source>
        <dbReference type="ARBA" id="ARBA00012654"/>
    </source>
</evidence>
<dbReference type="Pfam" id="PF04313">
    <property type="entry name" value="HSDR_N"/>
    <property type="match status" value="1"/>
</dbReference>
<dbReference type="AlphaFoldDB" id="A0A520KRK3"/>
<keyword evidence="9" id="KW-0067">ATP-binding</keyword>
<dbReference type="PROSITE" id="PS51192">
    <property type="entry name" value="HELICASE_ATP_BIND_1"/>
    <property type="match status" value="1"/>
</dbReference>
<keyword evidence="5" id="KW-0547">Nucleotide-binding</keyword>
<dbReference type="EMBL" id="RXIF01000007">
    <property type="protein sequence ID" value="RZN64317.1"/>
    <property type="molecule type" value="Genomic_DNA"/>
</dbReference>
<comment type="similarity">
    <text evidence="2">Belongs to the HsdR family.</text>
</comment>
<dbReference type="InterPro" id="IPR004473">
    <property type="entry name" value="Restrct_endonuc_typeI_HsdR"/>
</dbReference>
<comment type="catalytic activity">
    <reaction evidence="1">
        <text>Endonucleolytic cleavage of DNA to give random double-stranded fragments with terminal 5'-phosphates, ATP is simultaneously hydrolyzed.</text>
        <dbReference type="EC" id="3.1.21.3"/>
    </reaction>
</comment>
<dbReference type="CDD" id="cd18030">
    <property type="entry name" value="DEXHc_RE_I_HsdR"/>
    <property type="match status" value="1"/>
</dbReference>
<dbReference type="PANTHER" id="PTHR30195:SF15">
    <property type="entry name" value="TYPE I RESTRICTION ENZYME HINDI ENDONUCLEASE SUBUNIT"/>
    <property type="match status" value="1"/>
</dbReference>
<evidence type="ECO:0000256" key="2">
    <source>
        <dbReference type="ARBA" id="ARBA00008598"/>
    </source>
</evidence>
<evidence type="ECO:0000256" key="7">
    <source>
        <dbReference type="ARBA" id="ARBA00022759"/>
    </source>
</evidence>
<dbReference type="GO" id="GO:0005524">
    <property type="term" value="F:ATP binding"/>
    <property type="evidence" value="ECO:0007669"/>
    <property type="project" value="UniProtKB-KW"/>
</dbReference>
<reference evidence="13 14" key="1">
    <citation type="journal article" date="2019" name="Nat. Microbiol.">
        <title>Wide diversity of methane and short-chain alkane metabolisms in uncultured archaea.</title>
        <authorList>
            <person name="Borrel G."/>
            <person name="Adam P.S."/>
            <person name="McKay L.J."/>
            <person name="Chen L.X."/>
            <person name="Sierra-Garcia I.N."/>
            <person name="Sieber C.M."/>
            <person name="Letourneur Q."/>
            <person name="Ghozlane A."/>
            <person name="Andersen G.L."/>
            <person name="Li W.J."/>
            <person name="Hallam S.J."/>
            <person name="Muyzer G."/>
            <person name="de Oliveira V.M."/>
            <person name="Inskeep W.P."/>
            <person name="Banfield J.F."/>
            <person name="Gribaldo S."/>
        </authorList>
    </citation>
    <scope>NUCLEOTIDE SEQUENCE [LARGE SCALE GENOMIC DNA]</scope>
    <source>
        <strain evidence="13">NM1a</strain>
    </source>
</reference>
<evidence type="ECO:0000256" key="9">
    <source>
        <dbReference type="ARBA" id="ARBA00022840"/>
    </source>
</evidence>
<feature type="coiled-coil region" evidence="11">
    <location>
        <begin position="846"/>
        <end position="880"/>
    </location>
</feature>
<dbReference type="InterPro" id="IPR027417">
    <property type="entry name" value="P-loop_NTPase"/>
</dbReference>
<evidence type="ECO:0000256" key="6">
    <source>
        <dbReference type="ARBA" id="ARBA00022747"/>
    </source>
</evidence>
<dbReference type="SUPFAM" id="SSF52540">
    <property type="entry name" value="P-loop containing nucleoside triphosphate hydrolases"/>
    <property type="match status" value="1"/>
</dbReference>
<dbReference type="InterPro" id="IPR007409">
    <property type="entry name" value="Restrct_endonuc_type1_HsdR_N"/>
</dbReference>
<dbReference type="Pfam" id="PF18766">
    <property type="entry name" value="SWI2_SNF2"/>
    <property type="match status" value="1"/>
</dbReference>
<keyword evidence="4" id="KW-0540">Nuclease</keyword>
<dbReference type="Proteomes" id="UP000317158">
    <property type="component" value="Unassembled WGS sequence"/>
</dbReference>